<dbReference type="PANTHER" id="PTHR47331:SF1">
    <property type="entry name" value="GAG-LIKE PROTEIN"/>
    <property type="match status" value="1"/>
</dbReference>
<comment type="caution">
    <text evidence="1">The sequence shown here is derived from an EMBL/GenBank/DDBJ whole genome shotgun (WGS) entry which is preliminary data.</text>
</comment>
<organism evidence="1 2">
    <name type="scientific">Fasciola gigantica</name>
    <name type="common">Giant liver fluke</name>
    <dbReference type="NCBI Taxonomy" id="46835"/>
    <lineage>
        <taxon>Eukaryota</taxon>
        <taxon>Metazoa</taxon>
        <taxon>Spiralia</taxon>
        <taxon>Lophotrochozoa</taxon>
        <taxon>Platyhelminthes</taxon>
        <taxon>Trematoda</taxon>
        <taxon>Digenea</taxon>
        <taxon>Plagiorchiida</taxon>
        <taxon>Echinostomata</taxon>
        <taxon>Echinostomatoidea</taxon>
        <taxon>Fasciolidae</taxon>
        <taxon>Fasciola</taxon>
    </lineage>
</organism>
<protein>
    <submittedName>
        <fullName evidence="1">Uncharacterized protein</fullName>
    </submittedName>
</protein>
<sequence>MELVKLVLVMGEQFEEQDPEWLNKTSRVEKYVEACCTRDNLEAALTEPITNEPEEPHRRISPIVNTVTGTSAISSRSTSVDVVAVDRSENIHTDNALLVPRIPLEISEYSIAKQADKWILLRRIPFKEIKAKKATLLIRCDVPEALWAEDQRIGNLGKPYAMRTPPGWVMFGPCKTVGSENSSINYLSSKRLSLTEKIRHMYDNAFYDFSSPGDVRSVEDQNALYMAENCMFTPDHHFEMLAPRRSHPTDRPNNYTMG</sequence>
<dbReference type="STRING" id="46835.A0A504Y7K6"/>
<proteinExistence type="predicted"/>
<dbReference type="PANTHER" id="PTHR47331">
    <property type="entry name" value="PHD-TYPE DOMAIN-CONTAINING PROTEIN"/>
    <property type="match status" value="1"/>
</dbReference>
<name>A0A504Y7K6_FASGI</name>
<dbReference type="Proteomes" id="UP000316759">
    <property type="component" value="Unassembled WGS sequence"/>
</dbReference>
<gene>
    <name evidence="1" type="ORF">FGIG_00181</name>
</gene>
<keyword evidence="2" id="KW-1185">Reference proteome</keyword>
<dbReference type="EMBL" id="SUNJ01013907">
    <property type="protein sequence ID" value="TPP56933.1"/>
    <property type="molecule type" value="Genomic_DNA"/>
</dbReference>
<evidence type="ECO:0000313" key="1">
    <source>
        <dbReference type="EMBL" id="TPP56933.1"/>
    </source>
</evidence>
<accession>A0A504Y7K6</accession>
<evidence type="ECO:0000313" key="2">
    <source>
        <dbReference type="Proteomes" id="UP000316759"/>
    </source>
</evidence>
<reference evidence="1 2" key="1">
    <citation type="submission" date="2019-04" db="EMBL/GenBank/DDBJ databases">
        <title>Annotation for the trematode Fasciola gigantica.</title>
        <authorList>
            <person name="Choi Y.-J."/>
        </authorList>
    </citation>
    <scope>NUCLEOTIDE SEQUENCE [LARGE SCALE GENOMIC DNA]</scope>
    <source>
        <strain evidence="1">Uganda_cow_1</strain>
    </source>
</reference>
<dbReference type="OrthoDB" id="6286413at2759"/>
<dbReference type="AlphaFoldDB" id="A0A504Y7K6"/>